<name>A0A8J3VCV8_9ACTN</name>
<keyword evidence="3" id="KW-1133">Transmembrane helix</keyword>
<dbReference type="Gene3D" id="2.40.260.10">
    <property type="entry name" value="Sortase"/>
    <property type="match status" value="1"/>
</dbReference>
<dbReference type="Proteomes" id="UP000630097">
    <property type="component" value="Unassembled WGS sequence"/>
</dbReference>
<evidence type="ECO:0000313" key="4">
    <source>
        <dbReference type="EMBL" id="GIG84854.1"/>
    </source>
</evidence>
<dbReference type="InterPro" id="IPR023365">
    <property type="entry name" value="Sortase_dom-sf"/>
</dbReference>
<dbReference type="GO" id="GO:0016787">
    <property type="term" value="F:hydrolase activity"/>
    <property type="evidence" value="ECO:0007669"/>
    <property type="project" value="UniProtKB-KW"/>
</dbReference>
<sequence length="306" mass="31503">MSGAQEGREGSPAEQATPPGSPAEPAGSPADSWATADRPHPVYGPPPQLFQPVILAPQDPWPEPGGSPGGGSVVRGALLLAAVAGVVTIVFGLVLILRSPEDYESPARSALKVQALAPTVGPGGSGPLSQADATAPPPRPAEPAAAAMQPSTPKRLIIPRLGVNAPVRSVGTDKGGAIETPPINDSNLVGWYRGGPTAGEAGPAVMLGHKDTTTRPAVFTRLHEIRNGDEIEVVRLDGTTAIFTVGGVEQANKQTFPTDRVYGPRDDAELRLITCGGSYNQTTGHYVDNIIVYALMTGMRPAAGKS</sequence>
<dbReference type="EMBL" id="BONV01000061">
    <property type="protein sequence ID" value="GIG84854.1"/>
    <property type="molecule type" value="Genomic_DNA"/>
</dbReference>
<dbReference type="InterPro" id="IPR005754">
    <property type="entry name" value="Sortase"/>
</dbReference>
<evidence type="ECO:0000313" key="5">
    <source>
        <dbReference type="Proteomes" id="UP000630097"/>
    </source>
</evidence>
<proteinExistence type="predicted"/>
<keyword evidence="3" id="KW-0472">Membrane</keyword>
<reference evidence="4 5" key="1">
    <citation type="submission" date="2021-01" db="EMBL/GenBank/DDBJ databases">
        <title>Whole genome shotgun sequence of Planotetraspora kaengkrachanensis NBRC 104272.</title>
        <authorList>
            <person name="Komaki H."/>
            <person name="Tamura T."/>
        </authorList>
    </citation>
    <scope>NUCLEOTIDE SEQUENCE [LARGE SCALE GENOMIC DNA]</scope>
    <source>
        <strain evidence="4 5">NBRC 104272</strain>
    </source>
</reference>
<organism evidence="4 5">
    <name type="scientific">Planotetraspora kaengkrachanensis</name>
    <dbReference type="NCBI Taxonomy" id="575193"/>
    <lineage>
        <taxon>Bacteria</taxon>
        <taxon>Bacillati</taxon>
        <taxon>Actinomycetota</taxon>
        <taxon>Actinomycetes</taxon>
        <taxon>Streptosporangiales</taxon>
        <taxon>Streptosporangiaceae</taxon>
        <taxon>Planotetraspora</taxon>
    </lineage>
</organism>
<accession>A0A8J3VCV8</accession>
<gene>
    <name evidence="4" type="ORF">Pka01_79810</name>
</gene>
<keyword evidence="5" id="KW-1185">Reference proteome</keyword>
<evidence type="ECO:0008006" key="6">
    <source>
        <dbReference type="Google" id="ProtNLM"/>
    </source>
</evidence>
<keyword evidence="3" id="KW-0812">Transmembrane</keyword>
<feature type="compositionally biased region" description="Basic and acidic residues" evidence="2">
    <location>
        <begin position="1"/>
        <end position="11"/>
    </location>
</feature>
<dbReference type="Pfam" id="PF04203">
    <property type="entry name" value="Sortase"/>
    <property type="match status" value="1"/>
</dbReference>
<protein>
    <recommendedName>
        <fullName evidence="6">Class F sortase</fullName>
    </recommendedName>
</protein>
<dbReference type="SUPFAM" id="SSF63817">
    <property type="entry name" value="Sortase"/>
    <property type="match status" value="1"/>
</dbReference>
<dbReference type="AlphaFoldDB" id="A0A8J3VCV8"/>
<feature type="region of interest" description="Disordered" evidence="2">
    <location>
        <begin position="121"/>
        <end position="150"/>
    </location>
</feature>
<comment type="caution">
    <text evidence="4">The sequence shown here is derived from an EMBL/GenBank/DDBJ whole genome shotgun (WGS) entry which is preliminary data.</text>
</comment>
<feature type="region of interest" description="Disordered" evidence="2">
    <location>
        <begin position="1"/>
        <end position="68"/>
    </location>
</feature>
<dbReference type="CDD" id="cd05829">
    <property type="entry name" value="Sortase_F"/>
    <property type="match status" value="1"/>
</dbReference>
<keyword evidence="1" id="KW-0378">Hydrolase</keyword>
<feature type="transmembrane region" description="Helical" evidence="3">
    <location>
        <begin position="77"/>
        <end position="97"/>
    </location>
</feature>
<evidence type="ECO:0000256" key="2">
    <source>
        <dbReference type="SAM" id="MobiDB-lite"/>
    </source>
</evidence>
<evidence type="ECO:0000256" key="3">
    <source>
        <dbReference type="SAM" id="Phobius"/>
    </source>
</evidence>
<dbReference type="NCBIfam" id="NF033748">
    <property type="entry name" value="class_F_sortase"/>
    <property type="match status" value="1"/>
</dbReference>
<evidence type="ECO:0000256" key="1">
    <source>
        <dbReference type="ARBA" id="ARBA00022801"/>
    </source>
</evidence>
<dbReference type="RefSeq" id="WP_203888116.1">
    <property type="nucleotide sequence ID" value="NZ_BAABHH010000042.1"/>
</dbReference>
<dbReference type="InterPro" id="IPR042001">
    <property type="entry name" value="Sortase_F"/>
</dbReference>